<sequence length="73" mass="8709">MEVRTTEGHISQLFMIRPIQIFSKLQKENQNKNGVISFLDTAKKMFISILYIIKFLYIFPTRDLREYNAICLH</sequence>
<dbReference type="EMBL" id="JAPDFW010000060">
    <property type="protein sequence ID" value="KAJ5076579.1"/>
    <property type="molecule type" value="Genomic_DNA"/>
</dbReference>
<reference evidence="1" key="1">
    <citation type="submission" date="2022-10" db="EMBL/GenBank/DDBJ databases">
        <title>Novel sulphate-reducing endosymbionts in the free-living metamonad Anaeramoeba.</title>
        <authorList>
            <person name="Jerlstrom-Hultqvist J."/>
            <person name="Cepicka I."/>
            <person name="Gallot-Lavallee L."/>
            <person name="Salas-Leiva D."/>
            <person name="Curtis B.A."/>
            <person name="Zahonova K."/>
            <person name="Pipaliya S."/>
            <person name="Dacks J."/>
            <person name="Roger A.J."/>
        </authorList>
    </citation>
    <scope>NUCLEOTIDE SEQUENCE</scope>
    <source>
        <strain evidence="1">BMAN</strain>
    </source>
</reference>
<dbReference type="AlphaFoldDB" id="A0A9Q0LQ95"/>
<organism evidence="1 2">
    <name type="scientific">Anaeramoeba ignava</name>
    <name type="common">Anaerobic marine amoeba</name>
    <dbReference type="NCBI Taxonomy" id="1746090"/>
    <lineage>
        <taxon>Eukaryota</taxon>
        <taxon>Metamonada</taxon>
        <taxon>Anaeramoebidae</taxon>
        <taxon>Anaeramoeba</taxon>
    </lineage>
</organism>
<evidence type="ECO:0000313" key="1">
    <source>
        <dbReference type="EMBL" id="KAJ5076579.1"/>
    </source>
</evidence>
<accession>A0A9Q0LQ95</accession>
<dbReference type="Proteomes" id="UP001149090">
    <property type="component" value="Unassembled WGS sequence"/>
</dbReference>
<gene>
    <name evidence="1" type="ORF">M0811_06159</name>
</gene>
<protein>
    <submittedName>
        <fullName evidence="1">Uncharacterized protein</fullName>
    </submittedName>
</protein>
<keyword evidence="2" id="KW-1185">Reference proteome</keyword>
<name>A0A9Q0LQ95_ANAIG</name>
<proteinExistence type="predicted"/>
<evidence type="ECO:0000313" key="2">
    <source>
        <dbReference type="Proteomes" id="UP001149090"/>
    </source>
</evidence>
<comment type="caution">
    <text evidence="1">The sequence shown here is derived from an EMBL/GenBank/DDBJ whole genome shotgun (WGS) entry which is preliminary data.</text>
</comment>